<proteinExistence type="predicted"/>
<dbReference type="InterPro" id="IPR004291">
    <property type="entry name" value="Transposase_IS66_central"/>
</dbReference>
<comment type="caution">
    <text evidence="2">The sequence shown here is derived from an EMBL/GenBank/DDBJ whole genome shotgun (WGS) entry which is preliminary data.</text>
</comment>
<evidence type="ECO:0000313" key="3">
    <source>
        <dbReference type="Proteomes" id="UP000280307"/>
    </source>
</evidence>
<dbReference type="Pfam" id="PF03050">
    <property type="entry name" value="DDE_Tnp_IS66"/>
    <property type="match status" value="1"/>
</dbReference>
<dbReference type="Proteomes" id="UP000280307">
    <property type="component" value="Unassembled WGS sequence"/>
</dbReference>
<dbReference type="EMBL" id="RSAS01000824">
    <property type="protein sequence ID" value="RRR66872.1"/>
    <property type="molecule type" value="Genomic_DNA"/>
</dbReference>
<dbReference type="AlphaFoldDB" id="A0A426TSE0"/>
<protein>
    <submittedName>
        <fullName evidence="2">IS66 family transposase</fullName>
    </submittedName>
</protein>
<organism evidence="2 3">
    <name type="scientific">Candidatus Viridilinea halotolerans</name>
    <dbReference type="NCBI Taxonomy" id="2491704"/>
    <lineage>
        <taxon>Bacteria</taxon>
        <taxon>Bacillati</taxon>
        <taxon>Chloroflexota</taxon>
        <taxon>Chloroflexia</taxon>
        <taxon>Chloroflexales</taxon>
        <taxon>Chloroflexineae</taxon>
        <taxon>Oscillochloridaceae</taxon>
        <taxon>Candidatus Viridilinea</taxon>
    </lineage>
</organism>
<evidence type="ECO:0000259" key="1">
    <source>
        <dbReference type="Pfam" id="PF03050"/>
    </source>
</evidence>
<dbReference type="PANTHER" id="PTHR33678:SF1">
    <property type="entry name" value="BLL1576 PROTEIN"/>
    <property type="match status" value="1"/>
</dbReference>
<evidence type="ECO:0000313" key="2">
    <source>
        <dbReference type="EMBL" id="RRR66872.1"/>
    </source>
</evidence>
<dbReference type="InterPro" id="IPR052344">
    <property type="entry name" value="Transposase-related"/>
</dbReference>
<dbReference type="PANTHER" id="PTHR33678">
    <property type="entry name" value="BLL1576 PROTEIN"/>
    <property type="match status" value="1"/>
</dbReference>
<gene>
    <name evidence="2" type="ORF">EI684_19940</name>
</gene>
<name>A0A426TSE0_9CHLR</name>
<dbReference type="NCBIfam" id="NF033517">
    <property type="entry name" value="transpos_IS66"/>
    <property type="match status" value="1"/>
</dbReference>
<feature type="domain" description="Transposase IS66 central" evidence="1">
    <location>
        <begin position="4"/>
        <end position="269"/>
    </location>
</feature>
<reference evidence="2 3" key="1">
    <citation type="submission" date="2018-12" db="EMBL/GenBank/DDBJ databases">
        <title>Genome Sequence of Candidatus Viridilinea halotolerans isolated from saline sulfide-rich spring.</title>
        <authorList>
            <person name="Grouzdev D.S."/>
            <person name="Burganskaya E.I."/>
            <person name="Krutkina M.S."/>
            <person name="Sukhacheva M.V."/>
            <person name="Gorlenko V.M."/>
        </authorList>
    </citation>
    <scope>NUCLEOTIDE SEQUENCE [LARGE SCALE GENOMIC DNA]</scope>
    <source>
        <strain evidence="2">Chok-6</strain>
    </source>
</reference>
<accession>A0A426TSE0</accession>
<sequence>MQPGAFGPRLVALIALLHGRYRLSDRELVDLVQMVWQLPISVGSVCHLQQVASAALAPAQAEVQAAIAEADHVHVDETSWREGTRRPWLWVAVGTMATLFLIQMGRGKVQLQAILDATFTGRVISDRLAAYHSIPTERRQVCWAHLIRNLRSRVESKGRWQADAADLLALADLVFALWERFREGAIDRATLQAMMQPIQQAMWERMQIVKHDGHYLSSLCSELLRLWDALWTFLEVEGIEPTNNAAERALRPAVLWRKGSYGTQSDGGSRFVERMLTVSATCQQHERPLFPYLIAAITAYWANQPAPKLLPSEGA</sequence>